<dbReference type="Gene3D" id="3.30.70.1200">
    <property type="entry name" value="Crispr-associated protein, domain 1"/>
    <property type="match status" value="1"/>
</dbReference>
<dbReference type="Pfam" id="PF08798">
    <property type="entry name" value="CRISPR_assoc"/>
    <property type="match status" value="1"/>
</dbReference>
<dbReference type="NCBIfam" id="TIGR01907">
    <property type="entry name" value="casE_Cse3"/>
    <property type="match status" value="1"/>
</dbReference>
<dbReference type="CDD" id="cd09727">
    <property type="entry name" value="Cas6_I-E"/>
    <property type="match status" value="1"/>
</dbReference>
<sequence>MTTFTKVLINPERRKGRKYLLNPNALHAAVRYCFPDDVDQNDQRILWRLDQRGHEHALYIVGPEKPTAAHIVEEAGWDTRPQQTADYGRFLSQLKKGQRWNFELLANPTKTLNQGRDKRGKVVAHLSNAEQMKWLHKKAETMGVSFGDLGDSTARIIERKTLDFRKTRADGSEGARVHIVTARYAGTLEVVDAEKLQATLVKGVGRAKGYGCGLLTLAQIKG</sequence>
<dbReference type="EMBL" id="CP033898">
    <property type="protein sequence ID" value="AZA08759.1"/>
    <property type="molecule type" value="Genomic_DNA"/>
</dbReference>
<dbReference type="Proteomes" id="UP000271426">
    <property type="component" value="Chromosome"/>
</dbReference>
<evidence type="ECO:0000313" key="1">
    <source>
        <dbReference type="EMBL" id="AZA08759.1"/>
    </source>
</evidence>
<gene>
    <name evidence="1" type="primary">cse3</name>
    <name evidence="1" type="ORF">CPPEL_03140</name>
</gene>
<keyword evidence="2" id="KW-1185">Reference proteome</keyword>
<dbReference type="InterPro" id="IPR010179">
    <property type="entry name" value="CRISPR-assoc_prot_Cse3"/>
</dbReference>
<accession>A0A3G6ISY4</accession>
<dbReference type="SUPFAM" id="SSF117987">
    <property type="entry name" value="CRISPR-associated protein"/>
    <property type="match status" value="2"/>
</dbReference>
<keyword evidence="1" id="KW-0378">Hydrolase</keyword>
<dbReference type="EC" id="3.1.-.-" evidence="1"/>
<protein>
    <submittedName>
        <fullName evidence="1">CRISPR-associated endoribonuclease Cse3</fullName>
        <ecNumber evidence="1">3.1.-.-</ecNumber>
    </submittedName>
</protein>
<organism evidence="1 2">
    <name type="scientific">Corynebacterium pseudopelargi</name>
    <dbReference type="NCBI Taxonomy" id="2080757"/>
    <lineage>
        <taxon>Bacteria</taxon>
        <taxon>Bacillati</taxon>
        <taxon>Actinomycetota</taxon>
        <taxon>Actinomycetes</taxon>
        <taxon>Mycobacteriales</taxon>
        <taxon>Corynebacteriaceae</taxon>
        <taxon>Corynebacterium</taxon>
    </lineage>
</organism>
<evidence type="ECO:0000313" key="2">
    <source>
        <dbReference type="Proteomes" id="UP000271426"/>
    </source>
</evidence>
<dbReference type="RefSeq" id="WP_123959759.1">
    <property type="nucleotide sequence ID" value="NZ_CP033898.1"/>
</dbReference>
<dbReference type="Gene3D" id="3.30.70.1210">
    <property type="entry name" value="Crispr-associated protein, domain 2"/>
    <property type="match status" value="1"/>
</dbReference>
<dbReference type="GO" id="GO:0016787">
    <property type="term" value="F:hydrolase activity"/>
    <property type="evidence" value="ECO:0007669"/>
    <property type="project" value="UniProtKB-KW"/>
</dbReference>
<dbReference type="AlphaFoldDB" id="A0A3G6ISY4"/>
<reference evidence="1 2" key="1">
    <citation type="submission" date="2018-11" db="EMBL/GenBank/DDBJ databases">
        <authorList>
            <person name="Kleinhagauer T."/>
            <person name="Glaeser S.P."/>
            <person name="Spergser J."/>
            <person name="Ruckert C."/>
            <person name="Kaempfer P."/>
            <person name="Busse H.-J."/>
        </authorList>
    </citation>
    <scope>NUCLEOTIDE SEQUENCE [LARGE SCALE GENOMIC DNA]</scope>
    <source>
        <strain evidence="1 2">812CH</strain>
    </source>
</reference>
<dbReference type="KEGG" id="cpso:CPPEL_03140"/>
<name>A0A3G6ISY4_9CORY</name>
<dbReference type="OrthoDB" id="9795689at2"/>
<proteinExistence type="predicted"/>
<dbReference type="SMART" id="SM01101">
    <property type="entry name" value="CRISPR_assoc"/>
    <property type="match status" value="1"/>
</dbReference>